<dbReference type="InterPro" id="IPR013406">
    <property type="entry name" value="CHP02574_addiction_mod"/>
</dbReference>
<accession>A0AAP5IF82</accession>
<sequence length="76" mass="8612">MYSTYDDIFDAALSLPPGLRAMLAEHLFKSLDAETQAEVDSIWASEAEARLRDIEEGKVVTIPGDQVFKKLRTRRK</sequence>
<proteinExistence type="predicted"/>
<dbReference type="AlphaFoldDB" id="A0AAP5IF82"/>
<dbReference type="RefSeq" id="WP_208341512.1">
    <property type="nucleotide sequence ID" value="NZ_CAWQFN010000908.1"/>
</dbReference>
<reference evidence="2" key="1">
    <citation type="journal article" date="2021" name="Science">
        <title>Hunting the eagle killer: A cyanobacterial neurotoxin causes vacuolar myelinopathy.</title>
        <authorList>
            <person name="Breinlinger S."/>
            <person name="Phillips T.J."/>
            <person name="Haram B.N."/>
            <person name="Mares J."/>
            <person name="Martinez Yerena J.A."/>
            <person name="Hrouzek P."/>
            <person name="Sobotka R."/>
            <person name="Henderson W.M."/>
            <person name="Schmieder P."/>
            <person name="Williams S.M."/>
            <person name="Lauderdale J.D."/>
            <person name="Wilde H.D."/>
            <person name="Gerrin W."/>
            <person name="Kust A."/>
            <person name="Washington J.W."/>
            <person name="Wagner C."/>
            <person name="Geier B."/>
            <person name="Liebeke M."/>
            <person name="Enke H."/>
            <person name="Niedermeyer T.H.J."/>
            <person name="Wilde S.B."/>
        </authorList>
    </citation>
    <scope>NUCLEOTIDE SEQUENCE [LARGE SCALE GENOMIC DNA]</scope>
    <source>
        <strain evidence="2">Thurmond2011</strain>
    </source>
</reference>
<gene>
    <name evidence="1" type="ORF">G7B40_037210</name>
</gene>
<dbReference type="Proteomes" id="UP000667802">
    <property type="component" value="Unassembled WGS sequence"/>
</dbReference>
<name>A0AAP5IF82_9CYAN</name>
<dbReference type="NCBIfam" id="TIGR02574">
    <property type="entry name" value="stabl_TIGR02574"/>
    <property type="match status" value="1"/>
</dbReference>
<evidence type="ECO:0000313" key="1">
    <source>
        <dbReference type="EMBL" id="MDR9900149.1"/>
    </source>
</evidence>
<dbReference type="EMBL" id="JAALHA020000031">
    <property type="protein sequence ID" value="MDR9900149.1"/>
    <property type="molecule type" value="Genomic_DNA"/>
</dbReference>
<protein>
    <submittedName>
        <fullName evidence="1">Addiction module protein</fullName>
    </submittedName>
</protein>
<organism evidence="1 2">
    <name type="scientific">Aetokthonos hydrillicola Thurmond2011</name>
    <dbReference type="NCBI Taxonomy" id="2712845"/>
    <lineage>
        <taxon>Bacteria</taxon>
        <taxon>Bacillati</taxon>
        <taxon>Cyanobacteriota</taxon>
        <taxon>Cyanophyceae</taxon>
        <taxon>Nostocales</taxon>
        <taxon>Hapalosiphonaceae</taxon>
        <taxon>Aetokthonos</taxon>
    </lineage>
</organism>
<dbReference type="Pfam" id="PF09720">
    <property type="entry name" value="Unstab_antitox"/>
    <property type="match status" value="1"/>
</dbReference>
<keyword evidence="2" id="KW-1185">Reference proteome</keyword>
<comment type="caution">
    <text evidence="1">The sequence shown here is derived from an EMBL/GenBank/DDBJ whole genome shotgun (WGS) entry which is preliminary data.</text>
</comment>
<evidence type="ECO:0000313" key="2">
    <source>
        <dbReference type="Proteomes" id="UP000667802"/>
    </source>
</evidence>